<evidence type="ECO:0000259" key="1">
    <source>
        <dbReference type="Pfam" id="PF24743"/>
    </source>
</evidence>
<organism evidence="2 3">
    <name type="scientific">Halomicrobium mukohataei</name>
    <dbReference type="NCBI Taxonomy" id="57705"/>
    <lineage>
        <taxon>Archaea</taxon>
        <taxon>Methanobacteriati</taxon>
        <taxon>Methanobacteriota</taxon>
        <taxon>Stenosarchaea group</taxon>
        <taxon>Halobacteria</taxon>
        <taxon>Halobacteriales</taxon>
        <taxon>Haloarculaceae</taxon>
        <taxon>Halomicrobium</taxon>
    </lineage>
</organism>
<dbReference type="Pfam" id="PF24743">
    <property type="entry name" value="DUF7692"/>
    <property type="match status" value="1"/>
</dbReference>
<protein>
    <recommendedName>
        <fullName evidence="1">DUF7692 domain-containing protein</fullName>
    </recommendedName>
</protein>
<gene>
    <name evidence="2" type="ORF">GOC74_05405</name>
</gene>
<comment type="caution">
    <text evidence="2">The sequence shown here is derived from an EMBL/GenBank/DDBJ whole genome shotgun (WGS) entry which is preliminary data.</text>
</comment>
<sequence>MATKDVPKSVRIRTGDGNEYRFDAIERAADFYDCNRSDAVAYACDNVPALVEAARDVLERDDLTTEQKREIAETMSTRGVEFEIESSVGVDRGN</sequence>
<accession>A0A847U7Q9</accession>
<dbReference type="OrthoDB" id="197139at2157"/>
<dbReference type="RefSeq" id="WP_170093242.1">
    <property type="nucleotide sequence ID" value="NZ_WOYG01000001.1"/>
</dbReference>
<proteinExistence type="predicted"/>
<evidence type="ECO:0000313" key="2">
    <source>
        <dbReference type="EMBL" id="NLV09365.1"/>
    </source>
</evidence>
<reference evidence="2" key="1">
    <citation type="submission" date="2019-12" db="EMBL/GenBank/DDBJ databases">
        <title>Whole-genome sequence of Halomicrobium mukohataei pws1.</title>
        <authorList>
            <person name="Verma D.K."/>
            <person name="Gopal K."/>
            <person name="Prasad E.S."/>
        </authorList>
    </citation>
    <scope>NUCLEOTIDE SEQUENCE</scope>
    <source>
        <strain evidence="2">Pws1</strain>
    </source>
</reference>
<dbReference type="Proteomes" id="UP000608662">
    <property type="component" value="Unassembled WGS sequence"/>
</dbReference>
<dbReference type="InterPro" id="IPR056109">
    <property type="entry name" value="DUF7692"/>
</dbReference>
<feature type="domain" description="DUF7692" evidence="1">
    <location>
        <begin position="10"/>
        <end position="64"/>
    </location>
</feature>
<evidence type="ECO:0000313" key="3">
    <source>
        <dbReference type="Proteomes" id="UP000608662"/>
    </source>
</evidence>
<name>A0A847U7Q9_9EURY</name>
<dbReference type="EMBL" id="WOYG01000001">
    <property type="protein sequence ID" value="NLV09365.1"/>
    <property type="molecule type" value="Genomic_DNA"/>
</dbReference>
<dbReference type="AlphaFoldDB" id="A0A847U7Q9"/>